<sequence>MQLCSASKLLLVLGVVRQTLALSSYSPRDLESFPSYAVVVNERGVLNETVDELLGETLEVPPHSFPPRRHLLRTPSGQAFVCTVPAVTDEARRKADEQAEQDALVLAEERERGVAHGLALLEPLRQGCLYLRQGWFTYSFWCGLILFRELLRFGLSDLKARRSYGSEIRQFHAYDMHVVGSKGPTEDPHHDAYRLGAMPEPTSAPSVSHKHRSSSSPHGSELQVPSRLGGGDGLDWDEGGRYLSQIWDGGTICDKTGLPREVEVQYHCNTQTSDRIALIRETSICRYVLLIHTPRLCGESLFLEGHNKHQEPAAAIECKPVVKKLRQQLPEHIRLDPDQPKTFETDPAHVGAAPPRPAVPPHPPSHDISGDQPVPHHHDDTHAAAQADQQPNLQDMLDELLDTDTMLTLVYDPETGEIESAVTEAGEDVYIDSELRRQLLGDVLSDEAGGAPVEPHVQEESIQRHPKGAQQHAPQQQQQQEPTVAALEQLTKMMHDTIAQALREHANPLDGQRAPAAPGAQAVGAGNPADALLGAIRRAAAAATQQNPLAAQGQPQLQQQQQHPVHPGLHKYLQSFQKEKRTMQVPPEAVLGSEAHERLKRGFERRYEADDEGGLDERDSNTGGEGAAARQHDELYLGIWLDEGPAYRENGAYWCNKQVGYVLGAATPLSLDAIRFPFPANVSEQTELAHIGDHTDTAKGKRIKWQVKTEVGEQYVWRVIDASGNIRYSHMTAAFAPNDQDDTCSPKALAIGLGVAFGLLCTAMIGWYAYPSWSKLRDNPDAPAPAPACADAVPLETLQSRDDMASQATSSTAFSRNGSYGIWRN</sequence>
<feature type="transmembrane region" description="Helical" evidence="9">
    <location>
        <begin position="748"/>
        <end position="770"/>
    </location>
</feature>
<keyword evidence="9" id="KW-0812">Transmembrane</keyword>
<evidence type="ECO:0000256" key="9">
    <source>
        <dbReference type="SAM" id="Phobius"/>
    </source>
</evidence>
<evidence type="ECO:0000256" key="10">
    <source>
        <dbReference type="SAM" id="SignalP"/>
    </source>
</evidence>
<evidence type="ECO:0000256" key="1">
    <source>
        <dbReference type="ARBA" id="ARBA00004367"/>
    </source>
</evidence>
<dbReference type="PANTHER" id="PTHR15414">
    <property type="entry name" value="OS-9-RELATED"/>
    <property type="match status" value="1"/>
</dbReference>
<dbReference type="AlphaFoldDB" id="A0AAV5GAZ4"/>
<keyword evidence="4 10" id="KW-0732">Signal</keyword>
<dbReference type="GO" id="GO:0005788">
    <property type="term" value="C:endoplasmic reticulum lumen"/>
    <property type="evidence" value="ECO:0007669"/>
    <property type="project" value="TreeGrafter"/>
</dbReference>
<feature type="compositionally biased region" description="Low complexity" evidence="8">
    <location>
        <begin position="469"/>
        <end position="480"/>
    </location>
</feature>
<evidence type="ECO:0000256" key="2">
    <source>
        <dbReference type="ARBA" id="ARBA00009918"/>
    </source>
</evidence>
<feature type="compositionally biased region" description="Basic and acidic residues" evidence="8">
    <location>
        <begin position="332"/>
        <end position="347"/>
    </location>
</feature>
<dbReference type="PROSITE" id="PS51914">
    <property type="entry name" value="MRH"/>
    <property type="match status" value="1"/>
</dbReference>
<evidence type="ECO:0000256" key="4">
    <source>
        <dbReference type="ARBA" id="ARBA00022729"/>
    </source>
</evidence>
<feature type="signal peptide" evidence="10">
    <location>
        <begin position="1"/>
        <end position="21"/>
    </location>
</feature>
<keyword evidence="13" id="KW-1185">Reference proteome</keyword>
<proteinExistence type="inferred from homology"/>
<reference evidence="12 13" key="1">
    <citation type="submission" date="2021-12" db="EMBL/GenBank/DDBJ databases">
        <title>High titer production of polyol ester of fatty acids by Rhodotorula paludigena BS15 towards product separation-free biomass refinery.</title>
        <authorList>
            <person name="Mano J."/>
            <person name="Ono H."/>
            <person name="Tanaka T."/>
            <person name="Naito K."/>
            <person name="Sushida H."/>
            <person name="Ike M."/>
            <person name="Tokuyasu K."/>
            <person name="Kitaoka M."/>
        </authorList>
    </citation>
    <scope>NUCLEOTIDE SEQUENCE [LARGE SCALE GENOMIC DNA]</scope>
    <source>
        <strain evidence="12 13">BS15</strain>
    </source>
</reference>
<dbReference type="GO" id="GO:0030968">
    <property type="term" value="P:endoplasmic reticulum unfolded protein response"/>
    <property type="evidence" value="ECO:0007669"/>
    <property type="project" value="InterPro"/>
</dbReference>
<dbReference type="PANTHER" id="PTHR15414:SF0">
    <property type="entry name" value="ENDOPLASMIC RETICULUM LECTIN 1"/>
    <property type="match status" value="1"/>
</dbReference>
<comment type="similarity">
    <text evidence="2">Belongs to the OS-9 family.</text>
</comment>
<keyword evidence="9" id="KW-0472">Membrane</keyword>
<comment type="caution">
    <text evidence="12">The sequence shown here is derived from an EMBL/GenBank/DDBJ whole genome shotgun (WGS) entry which is preliminary data.</text>
</comment>
<name>A0AAV5GAZ4_9BASI</name>
<dbReference type="GO" id="GO:0005789">
    <property type="term" value="C:endoplasmic reticulum membrane"/>
    <property type="evidence" value="ECO:0007669"/>
    <property type="project" value="UniProtKB-SubCell"/>
</dbReference>
<dbReference type="GO" id="GO:0030246">
    <property type="term" value="F:carbohydrate binding"/>
    <property type="evidence" value="ECO:0007669"/>
    <property type="project" value="UniProtKB-KW"/>
</dbReference>
<dbReference type="EMBL" id="BQKY01000001">
    <property type="protein sequence ID" value="GJN87253.1"/>
    <property type="molecule type" value="Genomic_DNA"/>
</dbReference>
<gene>
    <name evidence="12" type="ORF">Rhopal_000201-T1</name>
</gene>
<organism evidence="12 13">
    <name type="scientific">Rhodotorula paludigena</name>
    <dbReference type="NCBI Taxonomy" id="86838"/>
    <lineage>
        <taxon>Eukaryota</taxon>
        <taxon>Fungi</taxon>
        <taxon>Dikarya</taxon>
        <taxon>Basidiomycota</taxon>
        <taxon>Pucciniomycotina</taxon>
        <taxon>Microbotryomycetes</taxon>
        <taxon>Sporidiobolales</taxon>
        <taxon>Sporidiobolaceae</taxon>
        <taxon>Rhodotorula</taxon>
    </lineage>
</organism>
<feature type="compositionally biased region" description="Basic and acidic residues" evidence="8">
    <location>
        <begin position="184"/>
        <end position="193"/>
    </location>
</feature>
<dbReference type="Proteomes" id="UP001342314">
    <property type="component" value="Unassembled WGS sequence"/>
</dbReference>
<evidence type="ECO:0000259" key="11">
    <source>
        <dbReference type="PROSITE" id="PS51914"/>
    </source>
</evidence>
<comment type="subcellular location">
    <subcellularLocation>
        <location evidence="1">Endoplasmic reticulum membrane</location>
        <topology evidence="1">Peripheral membrane protein</topology>
        <orientation evidence="1">Lumenal side</orientation>
    </subcellularLocation>
</comment>
<dbReference type="InterPro" id="IPR045149">
    <property type="entry name" value="OS-9-like"/>
</dbReference>
<evidence type="ECO:0000256" key="7">
    <source>
        <dbReference type="ARBA" id="ARBA00023157"/>
    </source>
</evidence>
<evidence type="ECO:0000313" key="12">
    <source>
        <dbReference type="EMBL" id="GJN87253.1"/>
    </source>
</evidence>
<evidence type="ECO:0000256" key="8">
    <source>
        <dbReference type="SAM" id="MobiDB-lite"/>
    </source>
</evidence>
<evidence type="ECO:0000256" key="5">
    <source>
        <dbReference type="ARBA" id="ARBA00022734"/>
    </source>
</evidence>
<feature type="chain" id="PRO_5043741772" description="Protein OS-9 homolog" evidence="10">
    <location>
        <begin position="22"/>
        <end position="825"/>
    </location>
</feature>
<dbReference type="InterPro" id="IPR044865">
    <property type="entry name" value="MRH_dom"/>
</dbReference>
<feature type="region of interest" description="Disordered" evidence="8">
    <location>
        <begin position="332"/>
        <end position="389"/>
    </location>
</feature>
<feature type="compositionally biased region" description="Pro residues" evidence="8">
    <location>
        <begin position="354"/>
        <end position="363"/>
    </location>
</feature>
<feature type="region of interest" description="Disordered" evidence="8">
    <location>
        <begin position="182"/>
        <end position="228"/>
    </location>
</feature>
<evidence type="ECO:0000313" key="13">
    <source>
        <dbReference type="Proteomes" id="UP001342314"/>
    </source>
</evidence>
<feature type="region of interest" description="Disordered" evidence="8">
    <location>
        <begin position="604"/>
        <end position="629"/>
    </location>
</feature>
<accession>A0AAV5GAZ4</accession>
<evidence type="ECO:0000256" key="3">
    <source>
        <dbReference type="ARBA" id="ARBA00018727"/>
    </source>
</evidence>
<dbReference type="InterPro" id="IPR009011">
    <property type="entry name" value="Man6P_isomerase_rcpt-bd_dom_sf"/>
</dbReference>
<feature type="domain" description="MRH" evidence="11">
    <location>
        <begin position="143"/>
        <end position="299"/>
    </location>
</feature>
<keyword evidence="9" id="KW-1133">Transmembrane helix</keyword>
<feature type="region of interest" description="Disordered" evidence="8">
    <location>
        <begin position="446"/>
        <end position="482"/>
    </location>
</feature>
<feature type="compositionally biased region" description="Basic and acidic residues" evidence="8">
    <location>
        <begin position="364"/>
        <end position="382"/>
    </location>
</feature>
<dbReference type="GO" id="GO:0030970">
    <property type="term" value="P:retrograde protein transport, ER to cytosol"/>
    <property type="evidence" value="ECO:0007669"/>
    <property type="project" value="TreeGrafter"/>
</dbReference>
<protein>
    <recommendedName>
        <fullName evidence="3">Protein OS-9 homolog</fullName>
    </recommendedName>
</protein>
<keyword evidence="7" id="KW-1015">Disulfide bond</keyword>
<dbReference type="SUPFAM" id="SSF50911">
    <property type="entry name" value="Mannose 6-phosphate receptor domain"/>
    <property type="match status" value="1"/>
</dbReference>
<evidence type="ECO:0000256" key="6">
    <source>
        <dbReference type="ARBA" id="ARBA00022824"/>
    </source>
</evidence>
<keyword evidence="6" id="KW-0256">Endoplasmic reticulum</keyword>
<keyword evidence="5" id="KW-0430">Lectin</keyword>
<dbReference type="Gene3D" id="2.70.130.10">
    <property type="entry name" value="Mannose-6-phosphate receptor binding domain"/>
    <property type="match status" value="1"/>
</dbReference>